<sequence length="193" mass="21433">MYWSGKEADKSKGVIRVELNDYSWNQHEREIKAAAGRLSTPVKISLNDDPALRETLITQLEFLTHAELMVWALRVAQPFLHYFDAALRSDPRIQLGETALKQRSAGQISAGALRQIGFRVNDIAKASQTATGKFAARTFAQAVATGHMRGHAAAASDYAIKTINLLKPDDLAAVRVERHRQLRLVQCVLKENA</sequence>
<name>A0A0R2BJX8_SECCO</name>
<evidence type="ECO:0000313" key="3">
    <source>
        <dbReference type="Proteomes" id="UP000051845"/>
    </source>
</evidence>
<comment type="caution">
    <text evidence="2">The sequence shown here is derived from an EMBL/GenBank/DDBJ whole genome shotgun (WGS) entry which is preliminary data.</text>
</comment>
<protein>
    <recommendedName>
        <fullName evidence="1">Imm-5-like domain-containing protein</fullName>
    </recommendedName>
</protein>
<dbReference type="Proteomes" id="UP000051845">
    <property type="component" value="Unassembled WGS sequence"/>
</dbReference>
<feature type="domain" description="Imm-5-like" evidence="1">
    <location>
        <begin position="60"/>
        <end position="184"/>
    </location>
</feature>
<dbReference type="InterPro" id="IPR048667">
    <property type="entry name" value="Imm5-like"/>
</dbReference>
<evidence type="ECO:0000259" key="1">
    <source>
        <dbReference type="Pfam" id="PF21805"/>
    </source>
</evidence>
<evidence type="ECO:0000313" key="2">
    <source>
        <dbReference type="EMBL" id="KRM75827.1"/>
    </source>
</evidence>
<proteinExistence type="predicted"/>
<reference evidence="2 3" key="1">
    <citation type="journal article" date="2015" name="Genome Announc.">
        <title>Expanding the biotechnology potential of lactobacilli through comparative genomics of 213 strains and associated genera.</title>
        <authorList>
            <person name="Sun Z."/>
            <person name="Harris H.M."/>
            <person name="McCann A."/>
            <person name="Guo C."/>
            <person name="Argimon S."/>
            <person name="Zhang W."/>
            <person name="Yang X."/>
            <person name="Jeffery I.B."/>
            <person name="Cooney J.C."/>
            <person name="Kagawa T.F."/>
            <person name="Liu W."/>
            <person name="Song Y."/>
            <person name="Salvetti E."/>
            <person name="Wrobel A."/>
            <person name="Rasinkangas P."/>
            <person name="Parkhill J."/>
            <person name="Rea M.C."/>
            <person name="O'Sullivan O."/>
            <person name="Ritari J."/>
            <person name="Douillard F.P."/>
            <person name="Paul Ross R."/>
            <person name="Yang R."/>
            <person name="Briner A.E."/>
            <person name="Felis G.E."/>
            <person name="de Vos W.M."/>
            <person name="Barrangou R."/>
            <person name="Klaenhammer T.R."/>
            <person name="Caufield P.W."/>
            <person name="Cui Y."/>
            <person name="Zhang H."/>
            <person name="O'Toole P.W."/>
        </authorList>
    </citation>
    <scope>NUCLEOTIDE SEQUENCE [LARGE SCALE GENOMIC DNA]</scope>
    <source>
        <strain evidence="2 3">DSM 20515</strain>
    </source>
</reference>
<dbReference type="EMBL" id="AYYR01000043">
    <property type="protein sequence ID" value="KRM75827.1"/>
    <property type="molecule type" value="Genomic_DNA"/>
</dbReference>
<dbReference type="STRING" id="33960.TY91_13210"/>
<dbReference type="PATRIC" id="fig|1423733.4.peg.2078"/>
<dbReference type="Pfam" id="PF21805">
    <property type="entry name" value="Imm5_like"/>
    <property type="match status" value="1"/>
</dbReference>
<dbReference type="RefSeq" id="WP_054758879.1">
    <property type="nucleotide sequence ID" value="NZ_AYYR01000043.1"/>
</dbReference>
<gene>
    <name evidence="2" type="ORF">FC82_GL001976</name>
</gene>
<organism evidence="2 3">
    <name type="scientific">Secundilactobacillus collinoides DSM 20515 = JCM 1123</name>
    <dbReference type="NCBI Taxonomy" id="1423733"/>
    <lineage>
        <taxon>Bacteria</taxon>
        <taxon>Bacillati</taxon>
        <taxon>Bacillota</taxon>
        <taxon>Bacilli</taxon>
        <taxon>Lactobacillales</taxon>
        <taxon>Lactobacillaceae</taxon>
        <taxon>Secundilactobacillus</taxon>
    </lineage>
</organism>
<dbReference type="AlphaFoldDB" id="A0A0R2BJX8"/>
<accession>A0A0R2BJX8</accession>